<dbReference type="InterPro" id="IPR011006">
    <property type="entry name" value="CheY-like_superfamily"/>
</dbReference>
<dbReference type="PANTHER" id="PTHR48111">
    <property type="entry name" value="REGULATOR OF RPOS"/>
    <property type="match status" value="1"/>
</dbReference>
<keyword evidence="2" id="KW-0805">Transcription regulation</keyword>
<dbReference type="Gene3D" id="1.10.10.10">
    <property type="entry name" value="Winged helix-like DNA-binding domain superfamily/Winged helix DNA-binding domain"/>
    <property type="match status" value="1"/>
</dbReference>
<dbReference type="Pfam" id="PF00486">
    <property type="entry name" value="Trans_reg_C"/>
    <property type="match status" value="1"/>
</dbReference>
<protein>
    <recommendedName>
        <fullName evidence="1">Stage 0 sporulation protein A homolog</fullName>
    </recommendedName>
</protein>
<evidence type="ECO:0000313" key="10">
    <source>
        <dbReference type="EMBL" id="GFO84357.1"/>
    </source>
</evidence>
<reference evidence="10" key="1">
    <citation type="submission" date="2020-06" db="EMBL/GenBank/DDBJ databases">
        <title>Characterization of fructooligosaccharide metabolism and fructooligosaccharide-degrading enzymes in human commensal butyrate producers.</title>
        <authorList>
            <person name="Tanno H."/>
            <person name="Fujii T."/>
            <person name="Hirano K."/>
            <person name="Maeno S."/>
            <person name="Tonozuka T."/>
            <person name="Sakamoto M."/>
            <person name="Ohkuma M."/>
            <person name="Tochio T."/>
            <person name="Endo A."/>
        </authorList>
    </citation>
    <scope>NUCLEOTIDE SEQUENCE</scope>
    <source>
        <strain evidence="10">JCM 17466</strain>
    </source>
</reference>
<name>A0A916Q4S3_9FIRM</name>
<dbReference type="EMBL" id="BLYI01000014">
    <property type="protein sequence ID" value="GFO84357.1"/>
    <property type="molecule type" value="Genomic_DNA"/>
</dbReference>
<evidence type="ECO:0000259" key="8">
    <source>
        <dbReference type="PROSITE" id="PS50110"/>
    </source>
</evidence>
<evidence type="ECO:0000256" key="5">
    <source>
        <dbReference type="ARBA" id="ARBA00024867"/>
    </source>
</evidence>
<dbReference type="GO" id="GO:0005829">
    <property type="term" value="C:cytosol"/>
    <property type="evidence" value="ECO:0007669"/>
    <property type="project" value="TreeGrafter"/>
</dbReference>
<keyword evidence="3 7" id="KW-0238">DNA-binding</keyword>
<accession>A0A916Q4S3</accession>
<dbReference type="Proteomes" id="UP000613208">
    <property type="component" value="Unassembled WGS sequence"/>
</dbReference>
<evidence type="ECO:0000256" key="1">
    <source>
        <dbReference type="ARBA" id="ARBA00018672"/>
    </source>
</evidence>
<dbReference type="InterPro" id="IPR036388">
    <property type="entry name" value="WH-like_DNA-bd_sf"/>
</dbReference>
<gene>
    <name evidence="10" type="ORF">ANBU17_07040</name>
</gene>
<feature type="DNA-binding region" description="OmpR/PhoB-type" evidence="7">
    <location>
        <begin position="133"/>
        <end position="232"/>
    </location>
</feature>
<dbReference type="GO" id="GO:0000156">
    <property type="term" value="F:phosphorelay response regulator activity"/>
    <property type="evidence" value="ECO:0007669"/>
    <property type="project" value="TreeGrafter"/>
</dbReference>
<keyword evidence="4" id="KW-0804">Transcription</keyword>
<dbReference type="PROSITE" id="PS51755">
    <property type="entry name" value="OMPR_PHOB"/>
    <property type="match status" value="1"/>
</dbReference>
<dbReference type="PANTHER" id="PTHR48111:SF50">
    <property type="entry name" value="KDP OPERON TRANSCRIPTIONAL REGULATORY PROTEIN KDPE"/>
    <property type="match status" value="1"/>
</dbReference>
<proteinExistence type="predicted"/>
<feature type="domain" description="Response regulatory" evidence="8">
    <location>
        <begin position="7"/>
        <end position="120"/>
    </location>
</feature>
<dbReference type="Pfam" id="PF00072">
    <property type="entry name" value="Response_reg"/>
    <property type="match status" value="1"/>
</dbReference>
<feature type="modified residue" description="4-aspartylphosphate" evidence="6">
    <location>
        <position position="56"/>
    </location>
</feature>
<dbReference type="PROSITE" id="PS50110">
    <property type="entry name" value="RESPONSE_REGULATORY"/>
    <property type="match status" value="1"/>
</dbReference>
<dbReference type="GO" id="GO:0032993">
    <property type="term" value="C:protein-DNA complex"/>
    <property type="evidence" value="ECO:0007669"/>
    <property type="project" value="TreeGrafter"/>
</dbReference>
<comment type="function">
    <text evidence="5">May play the central regulatory role in sporulation. It may be an element of the effector pathway responsible for the activation of sporulation genes in response to nutritional stress. Spo0A may act in concert with spo0H (a sigma factor) to control the expression of some genes that are critical to the sporulation process.</text>
</comment>
<evidence type="ECO:0000256" key="2">
    <source>
        <dbReference type="ARBA" id="ARBA00023015"/>
    </source>
</evidence>
<evidence type="ECO:0000256" key="3">
    <source>
        <dbReference type="ARBA" id="ARBA00023125"/>
    </source>
</evidence>
<dbReference type="SMART" id="SM00448">
    <property type="entry name" value="REC"/>
    <property type="match status" value="1"/>
</dbReference>
<dbReference type="CDD" id="cd00383">
    <property type="entry name" value="trans_reg_C"/>
    <property type="match status" value="1"/>
</dbReference>
<dbReference type="GO" id="GO:0006355">
    <property type="term" value="P:regulation of DNA-templated transcription"/>
    <property type="evidence" value="ECO:0007669"/>
    <property type="project" value="InterPro"/>
</dbReference>
<dbReference type="InterPro" id="IPR001789">
    <property type="entry name" value="Sig_transdc_resp-reg_receiver"/>
</dbReference>
<dbReference type="SUPFAM" id="SSF52172">
    <property type="entry name" value="CheY-like"/>
    <property type="match status" value="1"/>
</dbReference>
<keyword evidence="6" id="KW-0597">Phosphoprotein</keyword>
<dbReference type="SMART" id="SM00862">
    <property type="entry name" value="Trans_reg_C"/>
    <property type="match status" value="1"/>
</dbReference>
<evidence type="ECO:0000256" key="4">
    <source>
        <dbReference type="ARBA" id="ARBA00023163"/>
    </source>
</evidence>
<evidence type="ECO:0000256" key="7">
    <source>
        <dbReference type="PROSITE-ProRule" id="PRU01091"/>
    </source>
</evidence>
<evidence type="ECO:0000313" key="11">
    <source>
        <dbReference type="Proteomes" id="UP000613208"/>
    </source>
</evidence>
<feature type="domain" description="OmpR/PhoB-type" evidence="9">
    <location>
        <begin position="133"/>
        <end position="232"/>
    </location>
</feature>
<dbReference type="Gene3D" id="3.40.50.2300">
    <property type="match status" value="1"/>
</dbReference>
<dbReference type="AlphaFoldDB" id="A0A916Q4S3"/>
<dbReference type="GO" id="GO:0000976">
    <property type="term" value="F:transcription cis-regulatory region binding"/>
    <property type="evidence" value="ECO:0007669"/>
    <property type="project" value="TreeGrafter"/>
</dbReference>
<dbReference type="CDD" id="cd17620">
    <property type="entry name" value="REC_OmpR_KdpE-like"/>
    <property type="match status" value="1"/>
</dbReference>
<evidence type="ECO:0000259" key="9">
    <source>
        <dbReference type="PROSITE" id="PS51755"/>
    </source>
</evidence>
<dbReference type="Gene3D" id="6.10.250.690">
    <property type="match status" value="1"/>
</dbReference>
<sequence>MMEFKRTALIIEDEENIGNFMSAILKANGYKTILCTTGEQGMQCAESYCPDVILLDLGLPDIDGMEVLKKIREWTVTPIIIISARNNEEEKVRALDGGADDYITKPFGNQELLARIRTALRHRRQPVETSTGIPAYKAQELKIDFDKRRVFLEGKEVRLTQIEYKLVSLLAENAGRVITYEAIIRDIWGPHADTNNQILRVNMANIRRKIEKNPAVPKYIFTEVGVGYRMLENELSG</sequence>
<organism evidence="10 11">
    <name type="scientific">Anaerostipes butyraticus</name>
    <dbReference type="NCBI Taxonomy" id="645466"/>
    <lineage>
        <taxon>Bacteria</taxon>
        <taxon>Bacillati</taxon>
        <taxon>Bacillota</taxon>
        <taxon>Clostridia</taxon>
        <taxon>Lachnospirales</taxon>
        <taxon>Lachnospiraceae</taxon>
        <taxon>Anaerostipes</taxon>
    </lineage>
</organism>
<dbReference type="InterPro" id="IPR039420">
    <property type="entry name" value="WalR-like"/>
</dbReference>
<keyword evidence="11" id="KW-1185">Reference proteome</keyword>
<evidence type="ECO:0000256" key="6">
    <source>
        <dbReference type="PROSITE-ProRule" id="PRU00169"/>
    </source>
</evidence>
<comment type="caution">
    <text evidence="10">The sequence shown here is derived from an EMBL/GenBank/DDBJ whole genome shotgun (WGS) entry which is preliminary data.</text>
</comment>
<dbReference type="InterPro" id="IPR001867">
    <property type="entry name" value="OmpR/PhoB-type_DNA-bd"/>
</dbReference>